<evidence type="ECO:0000259" key="1">
    <source>
        <dbReference type="Pfam" id="PF01408"/>
    </source>
</evidence>
<dbReference type="InterPro" id="IPR036291">
    <property type="entry name" value="NAD(P)-bd_dom_sf"/>
</dbReference>
<dbReference type="SUPFAM" id="SSF51735">
    <property type="entry name" value="NAD(P)-binding Rossmann-fold domains"/>
    <property type="match status" value="1"/>
</dbReference>
<evidence type="ECO:0000259" key="2">
    <source>
        <dbReference type="Pfam" id="PF22725"/>
    </source>
</evidence>
<dbReference type="Pfam" id="PF22725">
    <property type="entry name" value="GFO_IDH_MocA_C3"/>
    <property type="match status" value="1"/>
</dbReference>
<dbReference type="PANTHER" id="PTHR43377">
    <property type="entry name" value="BILIVERDIN REDUCTASE A"/>
    <property type="match status" value="1"/>
</dbReference>
<dbReference type="EMBL" id="QHHQ01000008">
    <property type="protein sequence ID" value="RAH97666.1"/>
    <property type="molecule type" value="Genomic_DNA"/>
</dbReference>
<reference evidence="3 4" key="1">
    <citation type="submission" date="2018-05" db="EMBL/GenBank/DDBJ databases">
        <title>Acuticoccus sediminis sp. nov., isolated from deep-sea sediment of Indian Ocean.</title>
        <authorList>
            <person name="Liu X."/>
            <person name="Lai Q."/>
            <person name="Du Y."/>
            <person name="Sun F."/>
            <person name="Zhang X."/>
            <person name="Wang S."/>
            <person name="Shao Z."/>
        </authorList>
    </citation>
    <scope>NUCLEOTIDE SEQUENCE [LARGE SCALE GENOMIC DNA]</scope>
    <source>
        <strain evidence="3 4">PTG4-2</strain>
    </source>
</reference>
<dbReference type="GO" id="GO:0000166">
    <property type="term" value="F:nucleotide binding"/>
    <property type="evidence" value="ECO:0007669"/>
    <property type="project" value="InterPro"/>
</dbReference>
<evidence type="ECO:0000313" key="3">
    <source>
        <dbReference type="EMBL" id="RAH97666.1"/>
    </source>
</evidence>
<dbReference type="Gene3D" id="3.30.360.10">
    <property type="entry name" value="Dihydrodipicolinate Reductase, domain 2"/>
    <property type="match status" value="1"/>
</dbReference>
<dbReference type="Pfam" id="PF01408">
    <property type="entry name" value="GFO_IDH_MocA"/>
    <property type="match status" value="1"/>
</dbReference>
<name>A0A8B2NM53_9HYPH</name>
<gene>
    <name evidence="3" type="ORF">DLJ53_27855</name>
</gene>
<dbReference type="InterPro" id="IPR055170">
    <property type="entry name" value="GFO_IDH_MocA-like_dom"/>
</dbReference>
<protein>
    <submittedName>
        <fullName evidence="3">Oxidoreductase</fullName>
    </submittedName>
</protein>
<feature type="domain" description="Gfo/Idh/MocA-like oxidoreductase N-terminal" evidence="1">
    <location>
        <begin position="5"/>
        <end position="118"/>
    </location>
</feature>
<dbReference type="Gene3D" id="3.40.50.720">
    <property type="entry name" value="NAD(P)-binding Rossmann-like Domain"/>
    <property type="match status" value="1"/>
</dbReference>
<dbReference type="InterPro" id="IPR051450">
    <property type="entry name" value="Gfo/Idh/MocA_Oxidoreductases"/>
</dbReference>
<organism evidence="3 4">
    <name type="scientific">Acuticoccus sediminis</name>
    <dbReference type="NCBI Taxonomy" id="2184697"/>
    <lineage>
        <taxon>Bacteria</taxon>
        <taxon>Pseudomonadati</taxon>
        <taxon>Pseudomonadota</taxon>
        <taxon>Alphaproteobacteria</taxon>
        <taxon>Hyphomicrobiales</taxon>
        <taxon>Amorphaceae</taxon>
        <taxon>Acuticoccus</taxon>
    </lineage>
</organism>
<dbReference type="PANTHER" id="PTHR43377:SF1">
    <property type="entry name" value="BILIVERDIN REDUCTASE A"/>
    <property type="match status" value="1"/>
</dbReference>
<proteinExistence type="predicted"/>
<evidence type="ECO:0000313" key="4">
    <source>
        <dbReference type="Proteomes" id="UP000249590"/>
    </source>
</evidence>
<dbReference type="RefSeq" id="WP_111351488.1">
    <property type="nucleotide sequence ID" value="NZ_JAIWKD010000004.1"/>
</dbReference>
<sequence length="303" mass="31169">MQALHIASIGAGSFGRHHARHLSQHPLVGKVTIVDQDEARAAGLAAEHGTAWTSDIASISPDAAVIAVPTEAHRAIAEPLIGRGASVFIEKPIAGSDADAAALVAAAERAGVVLQVGHIERFNPAFAVIAEGANGVTHIAARRHNPPRPTPPTADVVLDLMIHDIDLALTLAGQMPRTVNAFAPDGGAESAVASLHFANGITADLSASRLSPVTERVLTVHDADGVWRADLAAGRLARTAHGAIVSDEPIAPRDNLFTELDEFVRAVLGGPHPTVTGRAGAAALAVAERIRAAIASPSFQLSA</sequence>
<dbReference type="InterPro" id="IPR000683">
    <property type="entry name" value="Gfo/Idh/MocA-like_OxRdtase_N"/>
</dbReference>
<accession>A0A8B2NM53</accession>
<dbReference type="OrthoDB" id="9815825at2"/>
<feature type="domain" description="GFO/IDH/MocA-like oxidoreductase" evidence="2">
    <location>
        <begin position="153"/>
        <end position="221"/>
    </location>
</feature>
<dbReference type="SUPFAM" id="SSF55347">
    <property type="entry name" value="Glyceraldehyde-3-phosphate dehydrogenase-like, C-terminal domain"/>
    <property type="match status" value="1"/>
</dbReference>
<dbReference type="AlphaFoldDB" id="A0A8B2NM53"/>
<keyword evidence="4" id="KW-1185">Reference proteome</keyword>
<comment type="caution">
    <text evidence="3">The sequence shown here is derived from an EMBL/GenBank/DDBJ whole genome shotgun (WGS) entry which is preliminary data.</text>
</comment>
<dbReference type="Proteomes" id="UP000249590">
    <property type="component" value="Unassembled WGS sequence"/>
</dbReference>